<accession>A0A7R8WK94</accession>
<dbReference type="EMBL" id="OB662835">
    <property type="protein sequence ID" value="CAD7230628.1"/>
    <property type="molecule type" value="Genomic_DNA"/>
</dbReference>
<reference evidence="1" key="1">
    <citation type="submission" date="2020-11" db="EMBL/GenBank/DDBJ databases">
        <authorList>
            <person name="Tran Van P."/>
        </authorList>
    </citation>
    <scope>NUCLEOTIDE SEQUENCE</scope>
</reference>
<name>A0A7R8WK94_9CRUS</name>
<sequence>MFWKENNGSGHYDSETVSPRSSIGEFRLSLPSLLKTMWQKKRQTRGHVMDTEQLEKNHRCTLSGSEVSGLGESKSGTCRSRVRVPARVRFGNISSSTEVQRSAAPLLINAFEIWQADSACNHLRECSAKPS</sequence>
<proteinExistence type="predicted"/>
<organism evidence="1">
    <name type="scientific">Cyprideis torosa</name>
    <dbReference type="NCBI Taxonomy" id="163714"/>
    <lineage>
        <taxon>Eukaryota</taxon>
        <taxon>Metazoa</taxon>
        <taxon>Ecdysozoa</taxon>
        <taxon>Arthropoda</taxon>
        <taxon>Crustacea</taxon>
        <taxon>Oligostraca</taxon>
        <taxon>Ostracoda</taxon>
        <taxon>Podocopa</taxon>
        <taxon>Podocopida</taxon>
        <taxon>Cytherocopina</taxon>
        <taxon>Cytheroidea</taxon>
        <taxon>Cytherideidae</taxon>
        <taxon>Cyprideis</taxon>
    </lineage>
</organism>
<dbReference type="AlphaFoldDB" id="A0A7R8WK94"/>
<protein>
    <submittedName>
        <fullName evidence="1">Uncharacterized protein</fullName>
    </submittedName>
</protein>
<evidence type="ECO:0000313" key="1">
    <source>
        <dbReference type="EMBL" id="CAD7230628.1"/>
    </source>
</evidence>
<gene>
    <name evidence="1" type="ORF">CTOB1V02_LOCUS8486</name>
</gene>